<dbReference type="PANTHER" id="PTHR23098:SF16">
    <property type="entry name" value="REGULATORY PROTEIN ZESTE"/>
    <property type="match status" value="1"/>
</dbReference>
<keyword evidence="7" id="KW-1133">Transmembrane helix</keyword>
<evidence type="ECO:0000256" key="5">
    <source>
        <dbReference type="ARBA" id="ARBA00025466"/>
    </source>
</evidence>
<evidence type="ECO:0000256" key="6">
    <source>
        <dbReference type="SAM" id="MobiDB-lite"/>
    </source>
</evidence>
<evidence type="ECO:0000256" key="3">
    <source>
        <dbReference type="ARBA" id="ARBA00023015"/>
    </source>
</evidence>
<dbReference type="AlphaFoldDB" id="A0AA38MFQ2"/>
<keyword evidence="3" id="KW-0805">Transcription regulation</keyword>
<sequence length="317" mass="35801">MANKSNKTRSKNFTTTEVSILVDEVTKKRDVLWGPLKGPKLTQFHRDRAWKSVVESVNAVAPVVRSLEEIRRKIRDLKFRTKQKADAFKRVAKEIDGDENDVPLLSELDRKVIAFIDTENVEEIQGGNDTSREQESLSSPSSPNVLSISALSPLPLPPISPVEEPTAKIKKKSSRALAAEHMLSTTLLQEEHTLAVQEQNALLWKQNLALRDQNDLLREMLSECRGFRKDIVREIRDFKEQMNGTTPMGFLESFLVCMAMMGTSLSVTAAGRRGVRLNKRFCGSLGGGPQNELAQFDDGELSRKEFMVLNRDHRRKQ</sequence>
<feature type="transmembrane region" description="Helical" evidence="7">
    <location>
        <begin position="248"/>
        <end position="270"/>
    </location>
</feature>
<evidence type="ECO:0000256" key="4">
    <source>
        <dbReference type="ARBA" id="ARBA00023163"/>
    </source>
</evidence>
<organism evidence="9 10">
    <name type="scientific">Zophobas morio</name>
    <dbReference type="NCBI Taxonomy" id="2755281"/>
    <lineage>
        <taxon>Eukaryota</taxon>
        <taxon>Metazoa</taxon>
        <taxon>Ecdysozoa</taxon>
        <taxon>Arthropoda</taxon>
        <taxon>Hexapoda</taxon>
        <taxon>Insecta</taxon>
        <taxon>Pterygota</taxon>
        <taxon>Neoptera</taxon>
        <taxon>Endopterygota</taxon>
        <taxon>Coleoptera</taxon>
        <taxon>Polyphaga</taxon>
        <taxon>Cucujiformia</taxon>
        <taxon>Tenebrionidae</taxon>
        <taxon>Zophobas</taxon>
    </lineage>
</organism>
<dbReference type="PANTHER" id="PTHR23098">
    <property type="entry name" value="AGAP001331-PA-RELATED"/>
    <property type="match status" value="1"/>
</dbReference>
<proteinExistence type="predicted"/>
<keyword evidence="4" id="KW-0804">Transcription</keyword>
<protein>
    <recommendedName>
        <fullName evidence="2">Regulatory protein zeste</fullName>
    </recommendedName>
</protein>
<reference evidence="9" key="1">
    <citation type="journal article" date="2023" name="G3 (Bethesda)">
        <title>Whole genome assemblies of Zophobas morio and Tenebrio molitor.</title>
        <authorList>
            <person name="Kaur S."/>
            <person name="Stinson S.A."/>
            <person name="diCenzo G.C."/>
        </authorList>
    </citation>
    <scope>NUCLEOTIDE SEQUENCE</scope>
    <source>
        <strain evidence="9">QUZm001</strain>
    </source>
</reference>
<dbReference type="EMBL" id="JALNTZ010000004">
    <property type="protein sequence ID" value="KAJ3655445.1"/>
    <property type="molecule type" value="Genomic_DNA"/>
</dbReference>
<name>A0AA38MFQ2_9CUCU</name>
<keyword evidence="7" id="KW-0472">Membrane</keyword>
<evidence type="ECO:0000256" key="1">
    <source>
        <dbReference type="ARBA" id="ARBA00011764"/>
    </source>
</evidence>
<feature type="region of interest" description="Disordered" evidence="6">
    <location>
        <begin position="123"/>
        <end position="144"/>
    </location>
</feature>
<gene>
    <name evidence="9" type="ORF">Zmor_014577</name>
</gene>
<dbReference type="Proteomes" id="UP001168821">
    <property type="component" value="Unassembled WGS sequence"/>
</dbReference>
<feature type="domain" description="Myb/SANT-like DNA-binding" evidence="8">
    <location>
        <begin position="9"/>
        <end position="85"/>
    </location>
</feature>
<accession>A0AA38MFQ2</accession>
<evidence type="ECO:0000256" key="7">
    <source>
        <dbReference type="SAM" id="Phobius"/>
    </source>
</evidence>
<keyword evidence="10" id="KW-1185">Reference proteome</keyword>
<comment type="function">
    <text evidence="5">Involved in transvection phenomena (= synapsis-dependent gene expression), where the synaptic pairing of chromosomes carrying genes with which zeste interacts influences the expression of these genes. Zeste binds to DNA and stimulates transcription from a nearby promoter.</text>
</comment>
<keyword evidence="7" id="KW-0812">Transmembrane</keyword>
<dbReference type="GO" id="GO:0005634">
    <property type="term" value="C:nucleus"/>
    <property type="evidence" value="ECO:0007669"/>
    <property type="project" value="TreeGrafter"/>
</dbReference>
<evidence type="ECO:0000259" key="8">
    <source>
        <dbReference type="Pfam" id="PF13873"/>
    </source>
</evidence>
<evidence type="ECO:0000313" key="9">
    <source>
        <dbReference type="EMBL" id="KAJ3655445.1"/>
    </source>
</evidence>
<dbReference type="InterPro" id="IPR028002">
    <property type="entry name" value="Myb_DNA-bind_5"/>
</dbReference>
<comment type="caution">
    <text evidence="9">The sequence shown here is derived from an EMBL/GenBank/DDBJ whole genome shotgun (WGS) entry which is preliminary data.</text>
</comment>
<evidence type="ECO:0000256" key="2">
    <source>
        <dbReference type="ARBA" id="ARBA00016807"/>
    </source>
</evidence>
<dbReference type="Pfam" id="PF13873">
    <property type="entry name" value="Myb_DNA-bind_5"/>
    <property type="match status" value="1"/>
</dbReference>
<comment type="subunit">
    <text evidence="1">Self-associates forming complexes of several hundred monomers.</text>
</comment>
<evidence type="ECO:0000313" key="10">
    <source>
        <dbReference type="Proteomes" id="UP001168821"/>
    </source>
</evidence>